<comment type="caution">
    <text evidence="2">The sequence shown here is derived from an EMBL/GenBank/DDBJ whole genome shotgun (WGS) entry which is preliminary data.</text>
</comment>
<reference evidence="2" key="1">
    <citation type="journal article" date="2018" name="DNA Res.">
        <title>Multiple hybrid de novo genome assembly of finger millet, an orphan allotetraploid crop.</title>
        <authorList>
            <person name="Hatakeyama M."/>
            <person name="Aluri S."/>
            <person name="Balachadran M.T."/>
            <person name="Sivarajan S.R."/>
            <person name="Patrignani A."/>
            <person name="Gruter S."/>
            <person name="Poveda L."/>
            <person name="Shimizu-Inatsugi R."/>
            <person name="Baeten J."/>
            <person name="Francoijs K.J."/>
            <person name="Nataraja K.N."/>
            <person name="Reddy Y.A.N."/>
            <person name="Phadnis S."/>
            <person name="Ravikumar R.L."/>
            <person name="Schlapbach R."/>
            <person name="Sreeman S.M."/>
            <person name="Shimizu K.K."/>
        </authorList>
    </citation>
    <scope>NUCLEOTIDE SEQUENCE</scope>
</reference>
<evidence type="ECO:0000313" key="2">
    <source>
        <dbReference type="EMBL" id="GJN16069.1"/>
    </source>
</evidence>
<feature type="compositionally biased region" description="Basic and acidic residues" evidence="1">
    <location>
        <begin position="29"/>
        <end position="48"/>
    </location>
</feature>
<gene>
    <name evidence="2" type="primary">gb03019</name>
    <name evidence="2" type="ORF">PR202_gb03019</name>
</gene>
<dbReference type="EMBL" id="BQKI01000072">
    <property type="protein sequence ID" value="GJN16069.1"/>
    <property type="molecule type" value="Genomic_DNA"/>
</dbReference>
<proteinExistence type="predicted"/>
<sequence>MQKSNQLVCVGLSSVMDVARDGSSYMTAVREHDPPERATTEPELDPHEAMSNGCTEVRGTKTQFHEP</sequence>
<protein>
    <submittedName>
        <fullName evidence="2">Uncharacterized protein</fullName>
    </submittedName>
</protein>
<reference evidence="2" key="2">
    <citation type="submission" date="2021-12" db="EMBL/GenBank/DDBJ databases">
        <title>Resequencing data analysis of finger millet.</title>
        <authorList>
            <person name="Hatakeyama M."/>
            <person name="Aluri S."/>
            <person name="Balachadran M.T."/>
            <person name="Sivarajan S.R."/>
            <person name="Poveda L."/>
            <person name="Shimizu-Inatsugi R."/>
            <person name="Schlapbach R."/>
            <person name="Sreeman S.M."/>
            <person name="Shimizu K.K."/>
        </authorList>
    </citation>
    <scope>NUCLEOTIDE SEQUENCE</scope>
</reference>
<keyword evidence="3" id="KW-1185">Reference proteome</keyword>
<name>A0AAV5E0Y5_ELECO</name>
<evidence type="ECO:0000313" key="3">
    <source>
        <dbReference type="Proteomes" id="UP001054889"/>
    </source>
</evidence>
<feature type="region of interest" description="Disordered" evidence="1">
    <location>
        <begin position="26"/>
        <end position="67"/>
    </location>
</feature>
<accession>A0AAV5E0Y5</accession>
<dbReference type="AlphaFoldDB" id="A0AAV5E0Y5"/>
<organism evidence="2 3">
    <name type="scientific">Eleusine coracana subsp. coracana</name>
    <dbReference type="NCBI Taxonomy" id="191504"/>
    <lineage>
        <taxon>Eukaryota</taxon>
        <taxon>Viridiplantae</taxon>
        <taxon>Streptophyta</taxon>
        <taxon>Embryophyta</taxon>
        <taxon>Tracheophyta</taxon>
        <taxon>Spermatophyta</taxon>
        <taxon>Magnoliopsida</taxon>
        <taxon>Liliopsida</taxon>
        <taxon>Poales</taxon>
        <taxon>Poaceae</taxon>
        <taxon>PACMAD clade</taxon>
        <taxon>Chloridoideae</taxon>
        <taxon>Cynodonteae</taxon>
        <taxon>Eleusininae</taxon>
        <taxon>Eleusine</taxon>
    </lineage>
</organism>
<evidence type="ECO:0000256" key="1">
    <source>
        <dbReference type="SAM" id="MobiDB-lite"/>
    </source>
</evidence>
<dbReference type="Proteomes" id="UP001054889">
    <property type="component" value="Unassembled WGS sequence"/>
</dbReference>